<keyword evidence="1" id="KW-0472">Membrane</keyword>
<keyword evidence="1" id="KW-1133">Transmembrane helix</keyword>
<sequence length="186" mass="21208">MDWSALGATILTLAVGALIGLVPSLLVERRKERRELATRWDAPLYELSVEFASTVRVFRHLITRMTGAPDPAAQHDRTEEERQRLLALLEQIRLVGDERVQRAARMVVRHSWAVLRVAEGHEDTRAAEFGGVPPETRLSTSLHEFIRAVRVQLRVPDPERIASDEPDDWPELTDGQRRFRIGLPPR</sequence>
<keyword evidence="1" id="KW-0812">Transmembrane</keyword>
<dbReference type="AlphaFoldDB" id="A0A1C4U192"/>
<reference evidence="2 3" key="1">
    <citation type="submission" date="2016-06" db="EMBL/GenBank/DDBJ databases">
        <authorList>
            <person name="Kjaerup R.B."/>
            <person name="Dalgaard T.S."/>
            <person name="Juul-Madsen H.R."/>
        </authorList>
    </citation>
    <scope>NUCLEOTIDE SEQUENCE [LARGE SCALE GENOMIC DNA]</scope>
    <source>
        <strain evidence="2 3">DSM 43821</strain>
    </source>
</reference>
<evidence type="ECO:0000256" key="1">
    <source>
        <dbReference type="SAM" id="Phobius"/>
    </source>
</evidence>
<feature type="transmembrane region" description="Helical" evidence="1">
    <location>
        <begin position="6"/>
        <end position="27"/>
    </location>
</feature>
<dbReference type="Proteomes" id="UP000198228">
    <property type="component" value="Chromosome I"/>
</dbReference>
<evidence type="ECO:0000313" key="2">
    <source>
        <dbReference type="EMBL" id="SCE65436.1"/>
    </source>
</evidence>
<name>A0A1C4U192_9ACTN</name>
<gene>
    <name evidence="2" type="ORF">GA0074696_0032</name>
</gene>
<evidence type="ECO:0000313" key="3">
    <source>
        <dbReference type="Proteomes" id="UP000198228"/>
    </source>
</evidence>
<dbReference type="RefSeq" id="WP_088959201.1">
    <property type="nucleotide sequence ID" value="NZ_LT607410.1"/>
</dbReference>
<proteinExistence type="predicted"/>
<protein>
    <submittedName>
        <fullName evidence="2">Uncharacterized protein</fullName>
    </submittedName>
</protein>
<accession>A0A1C4U192</accession>
<dbReference type="EMBL" id="LT607410">
    <property type="protein sequence ID" value="SCE65436.1"/>
    <property type="molecule type" value="Genomic_DNA"/>
</dbReference>
<organism evidence="2 3">
    <name type="scientific">Micromonospora purpureochromogenes</name>
    <dbReference type="NCBI Taxonomy" id="47872"/>
    <lineage>
        <taxon>Bacteria</taxon>
        <taxon>Bacillati</taxon>
        <taxon>Actinomycetota</taxon>
        <taxon>Actinomycetes</taxon>
        <taxon>Micromonosporales</taxon>
        <taxon>Micromonosporaceae</taxon>
        <taxon>Micromonospora</taxon>
    </lineage>
</organism>